<protein>
    <submittedName>
        <fullName evidence="2">Uncharacterized protein</fullName>
    </submittedName>
</protein>
<feature type="transmembrane region" description="Helical" evidence="1">
    <location>
        <begin position="12"/>
        <end position="37"/>
    </location>
</feature>
<feature type="transmembrane region" description="Helical" evidence="1">
    <location>
        <begin position="83"/>
        <end position="102"/>
    </location>
</feature>
<sequence>MTALDWRTLVRYVVSVVGLLLLTGVVATVLTTALTALGLPNPVASPAGLGGGIAAALAAADAFTPIGRGTRTDALERKSDVRLGFEIVLAVLLGAAGTVLVVSLGGGGLLSLFGGALLGYAAFMFQNREAYVLERE</sequence>
<dbReference type="EMBL" id="JBHTAR010000011">
    <property type="protein sequence ID" value="MFC7201428.1"/>
    <property type="molecule type" value="Genomic_DNA"/>
</dbReference>
<dbReference type="RefSeq" id="WP_279528173.1">
    <property type="nucleotide sequence ID" value="NZ_CP122312.1"/>
</dbReference>
<evidence type="ECO:0000313" key="3">
    <source>
        <dbReference type="Proteomes" id="UP001596447"/>
    </source>
</evidence>
<feature type="transmembrane region" description="Helical" evidence="1">
    <location>
        <begin position="43"/>
        <end position="63"/>
    </location>
</feature>
<gene>
    <name evidence="2" type="ORF">ACFQJ9_18805</name>
</gene>
<evidence type="ECO:0000256" key="1">
    <source>
        <dbReference type="SAM" id="Phobius"/>
    </source>
</evidence>
<evidence type="ECO:0000313" key="2">
    <source>
        <dbReference type="EMBL" id="MFC7201428.1"/>
    </source>
</evidence>
<keyword evidence="1" id="KW-1133">Transmembrane helix</keyword>
<dbReference type="Proteomes" id="UP001596447">
    <property type="component" value="Unassembled WGS sequence"/>
</dbReference>
<reference evidence="2 3" key="1">
    <citation type="journal article" date="2019" name="Int. J. Syst. Evol. Microbiol.">
        <title>The Global Catalogue of Microorganisms (GCM) 10K type strain sequencing project: providing services to taxonomists for standard genome sequencing and annotation.</title>
        <authorList>
            <consortium name="The Broad Institute Genomics Platform"/>
            <consortium name="The Broad Institute Genome Sequencing Center for Infectious Disease"/>
            <person name="Wu L."/>
            <person name="Ma J."/>
        </authorList>
    </citation>
    <scope>NUCLEOTIDE SEQUENCE [LARGE SCALE GENOMIC DNA]</scope>
    <source>
        <strain evidence="2 3">XZGYJ-43</strain>
    </source>
</reference>
<organism evidence="2 3">
    <name type="scientific">Halospeciosus flavus</name>
    <dbReference type="NCBI Taxonomy" id="3032283"/>
    <lineage>
        <taxon>Archaea</taxon>
        <taxon>Methanobacteriati</taxon>
        <taxon>Methanobacteriota</taxon>
        <taxon>Stenosarchaea group</taxon>
        <taxon>Halobacteria</taxon>
        <taxon>Halobacteriales</taxon>
        <taxon>Halobacteriaceae</taxon>
        <taxon>Halospeciosus</taxon>
    </lineage>
</organism>
<proteinExistence type="predicted"/>
<keyword evidence="1" id="KW-0472">Membrane</keyword>
<dbReference type="AlphaFoldDB" id="A0ABD5Z8N3"/>
<keyword evidence="3" id="KW-1185">Reference proteome</keyword>
<accession>A0ABD5Z8N3</accession>
<name>A0ABD5Z8N3_9EURY</name>
<comment type="caution">
    <text evidence="2">The sequence shown here is derived from an EMBL/GenBank/DDBJ whole genome shotgun (WGS) entry which is preliminary data.</text>
</comment>
<keyword evidence="1" id="KW-0812">Transmembrane</keyword>